<dbReference type="Proteomes" id="UP001497416">
    <property type="component" value="Unassembled WGS sequence"/>
</dbReference>
<keyword evidence="2" id="KW-0449">Lipoprotein</keyword>
<feature type="chain" id="PRO_5047521221" evidence="1">
    <location>
        <begin position="22"/>
        <end position="187"/>
    </location>
</feature>
<keyword evidence="1" id="KW-0732">Signal</keyword>
<evidence type="ECO:0000313" key="2">
    <source>
        <dbReference type="EMBL" id="CAL2080601.1"/>
    </source>
</evidence>
<protein>
    <submittedName>
        <fullName evidence="2">Lipoprotein</fullName>
    </submittedName>
</protein>
<keyword evidence="3" id="KW-1185">Reference proteome</keyword>
<dbReference type="RefSeq" id="WP_348710841.1">
    <property type="nucleotide sequence ID" value="NZ_CAXIXY010000003.1"/>
</dbReference>
<name>A0ABP1EI19_9FLAO</name>
<gene>
    <name evidence="2" type="ORF">T190607A01A_11056</name>
</gene>
<organism evidence="2 3">
    <name type="scientific">Tenacibaculum platacis</name>
    <dbReference type="NCBI Taxonomy" id="3137852"/>
    <lineage>
        <taxon>Bacteria</taxon>
        <taxon>Pseudomonadati</taxon>
        <taxon>Bacteroidota</taxon>
        <taxon>Flavobacteriia</taxon>
        <taxon>Flavobacteriales</taxon>
        <taxon>Flavobacteriaceae</taxon>
        <taxon>Tenacibaculum</taxon>
    </lineage>
</organism>
<feature type="signal peptide" evidence="1">
    <location>
        <begin position="1"/>
        <end position="21"/>
    </location>
</feature>
<comment type="caution">
    <text evidence="2">The sequence shown here is derived from an EMBL/GenBank/DDBJ whole genome shotgun (WGS) entry which is preliminary data.</text>
</comment>
<dbReference type="EMBL" id="CAXIXY010000003">
    <property type="protein sequence ID" value="CAL2080601.1"/>
    <property type="molecule type" value="Genomic_DNA"/>
</dbReference>
<evidence type="ECO:0000313" key="3">
    <source>
        <dbReference type="Proteomes" id="UP001497416"/>
    </source>
</evidence>
<evidence type="ECO:0000256" key="1">
    <source>
        <dbReference type="SAM" id="SignalP"/>
    </source>
</evidence>
<accession>A0ABP1EI19</accession>
<sequence>MKTFKLIIAVVALVAFNSCQNDENVVTETVPTSTQNQQFVKVIDVSNTPEIQQLAKELKSGKKLQNTAISQRIVNCTLDSDIQCGSESAQEIEAYVNTSNCISYTQGTLIFPPQAQQFTFDYSYYIDGDSDINMDRYQFQFDAHIAEIQRQINPLKIAFIQADAQNGCFNERGWNVDQVVYTVILGN</sequence>
<reference evidence="2 3" key="1">
    <citation type="submission" date="2024-05" db="EMBL/GenBank/DDBJ databases">
        <authorList>
            <person name="Duchaud E."/>
        </authorList>
    </citation>
    <scope>NUCLEOTIDE SEQUENCE [LARGE SCALE GENOMIC DNA]</scope>
    <source>
        <strain evidence="2">Ena-SAMPLE-TAB-13-05-2024-13:56:06:370-140302</strain>
    </source>
</reference>
<proteinExistence type="predicted"/>